<feature type="repeat" description="TPR" evidence="1">
    <location>
        <begin position="170"/>
        <end position="203"/>
    </location>
</feature>
<sequence length="480" mass="51901">MDPSMFTPEMMAQAQRMMANMTPEQMEQMQRMAGSMGMAMPPGAAEAMKNMTADDMRRAASEMGNMTPEQMKAQYEQAQGQAKASAMYKYGASEKLKSEGNKLVGEGKHAEAIEKYARVKANLSEDGSAEAKTLRVSCLLNSALCFNKIGKHGDAISECAAALELEPRSLKAYYRRGQALVAMGDLERGVEDLMRANKLSPGDETVKAELDACVKNMESKDMAVPAACPPFDHPQAAPVASSSGASAAVPGMPNITPDMQAQMEAMMNDPNAMEQVTSMLGGMSEEQLAAMAASNPMMAGMDTEALKKATGMMKNMKPETMKAMMKMAKGMGMDGQGGGGMDPNDPNFMAKMQEGLNNPEMREAMVDMMQSMDAESIKEMSQSMGMSMDDAQAEQAANALKNISPKTMDRMLTMASFAGGMYSRFKRPIDWALRNKRTAMSMFVVLTAVGTTYVLRWWRRRGGDVDAVNATELLGGGSTF</sequence>
<dbReference type="Pfam" id="PF13181">
    <property type="entry name" value="TPR_8"/>
    <property type="match status" value="1"/>
</dbReference>
<reference evidence="3" key="1">
    <citation type="journal article" date="2006" name="Proc. Natl. Acad. Sci. U.S.A.">
        <title>Genome analysis of the smallest free-living eukaryote Ostreococcus tauri unveils many unique features.</title>
        <authorList>
            <person name="Derelle E."/>
            <person name="Ferraz C."/>
            <person name="Rombauts S."/>
            <person name="Rouze P."/>
            <person name="Worden A.Z."/>
            <person name="Robbens S."/>
            <person name="Partensky F."/>
            <person name="Degroeve S."/>
            <person name="Echeynie S."/>
            <person name="Cooke R."/>
            <person name="Saeys Y."/>
            <person name="Wuyts J."/>
            <person name="Jabbari K."/>
            <person name="Bowler C."/>
            <person name="Panaud O."/>
            <person name="Piegu B."/>
            <person name="Ball S.G."/>
            <person name="Ral J.-P."/>
            <person name="Bouget F.-Y."/>
            <person name="Piganeau G."/>
            <person name="De Baets B."/>
            <person name="Picard A."/>
            <person name="Delseny M."/>
            <person name="Demaille J."/>
            <person name="Van de Peer Y."/>
            <person name="Moreau H."/>
        </authorList>
    </citation>
    <scope>NUCLEOTIDE SEQUENCE [LARGE SCALE GENOMIC DNA]</scope>
    <source>
        <strain evidence="3">OTTH 0595 / CCAP 157/2 / RCC745</strain>
    </source>
</reference>
<comment type="caution">
    <text evidence="2">The sequence shown here is derived from an EMBL/GenBank/DDBJ whole genome shotgun (WGS) entry which is preliminary data.</text>
</comment>
<dbReference type="PANTHER" id="PTHR48433:SF1">
    <property type="entry name" value="OUTER ENVELOPE PROTEIN 61-LIKE"/>
    <property type="match status" value="1"/>
</dbReference>
<keyword evidence="3" id="KW-1185">Reference proteome</keyword>
<dbReference type="SMART" id="SM00028">
    <property type="entry name" value="TPR"/>
    <property type="match status" value="3"/>
</dbReference>
<accession>A0A090M5V3</accession>
<organism evidence="2 3">
    <name type="scientific">Ostreococcus tauri</name>
    <name type="common">Marine green alga</name>
    <dbReference type="NCBI Taxonomy" id="70448"/>
    <lineage>
        <taxon>Eukaryota</taxon>
        <taxon>Viridiplantae</taxon>
        <taxon>Chlorophyta</taxon>
        <taxon>Mamiellophyceae</taxon>
        <taxon>Mamiellales</taxon>
        <taxon>Bathycoccaceae</taxon>
        <taxon>Ostreococcus</taxon>
    </lineage>
</organism>
<evidence type="ECO:0000256" key="1">
    <source>
        <dbReference type="PROSITE-ProRule" id="PRU00339"/>
    </source>
</evidence>
<dbReference type="KEGG" id="ota:OT_ostta11g00900"/>
<dbReference type="Proteomes" id="UP000009170">
    <property type="component" value="Unassembled WGS sequence"/>
</dbReference>
<dbReference type="InterPro" id="IPR011990">
    <property type="entry name" value="TPR-like_helical_dom_sf"/>
</dbReference>
<dbReference type="GeneID" id="9835862"/>
<dbReference type="InterPro" id="IPR019734">
    <property type="entry name" value="TPR_rpt"/>
</dbReference>
<dbReference type="InParanoid" id="A0A090M5V3"/>
<dbReference type="PROSITE" id="PS50005">
    <property type="entry name" value="TPR"/>
    <property type="match status" value="1"/>
</dbReference>
<proteinExistence type="predicted"/>
<dbReference type="InterPro" id="IPR053319">
    <property type="entry name" value="OEP61"/>
</dbReference>
<protein>
    <submittedName>
        <fullName evidence="2">Tetratricopeptide repeat</fullName>
    </submittedName>
</protein>
<dbReference type="STRING" id="70448.A0A090M5V3"/>
<evidence type="ECO:0000313" key="2">
    <source>
        <dbReference type="EMBL" id="CEF99566.1"/>
    </source>
</evidence>
<reference evidence="2 3" key="2">
    <citation type="journal article" date="2014" name="BMC Genomics">
        <title>An improved genome of the model marine alga Ostreococcus tauri unfolds by assessing Illumina de novo assemblies.</title>
        <authorList>
            <person name="Blanc-Mathieu R."/>
            <person name="Verhelst B."/>
            <person name="Derelle E."/>
            <person name="Rombauts S."/>
            <person name="Bouget F.Y."/>
            <person name="Carre I."/>
            <person name="Chateau A."/>
            <person name="Eyre-Walker A."/>
            <person name="Grimsley N."/>
            <person name="Moreau H."/>
            <person name="Piegu B."/>
            <person name="Rivals E."/>
            <person name="Schackwitz W."/>
            <person name="Van de Peer Y."/>
            <person name="Piganeau G."/>
        </authorList>
    </citation>
    <scope>NUCLEOTIDE SEQUENCE [LARGE SCALE GENOMIC DNA]</scope>
    <source>
        <strain evidence="3">OTTH 0595 / CCAP 157/2 / RCC745</strain>
    </source>
</reference>
<evidence type="ECO:0000313" key="3">
    <source>
        <dbReference type="Proteomes" id="UP000009170"/>
    </source>
</evidence>
<dbReference type="OrthoDB" id="245563at2759"/>
<dbReference type="SUPFAM" id="SSF48452">
    <property type="entry name" value="TPR-like"/>
    <property type="match status" value="1"/>
</dbReference>
<dbReference type="EMBL" id="CAID01000011">
    <property type="protein sequence ID" value="CEF99566.1"/>
    <property type="molecule type" value="Genomic_DNA"/>
</dbReference>
<dbReference type="Gene3D" id="1.25.40.10">
    <property type="entry name" value="Tetratricopeptide repeat domain"/>
    <property type="match status" value="1"/>
</dbReference>
<keyword evidence="1" id="KW-0802">TPR repeat</keyword>
<dbReference type="PANTHER" id="PTHR48433">
    <property type="entry name" value="OUTER ENVELOPE PROTEIN 61-LIKE"/>
    <property type="match status" value="1"/>
</dbReference>
<dbReference type="AlphaFoldDB" id="A0A090M5V3"/>
<gene>
    <name evidence="2" type="ORF">OT_ostta11g00900</name>
</gene>
<dbReference type="FunCoup" id="A0A090M5V3">
    <property type="interactions" value="598"/>
</dbReference>
<name>A0A090M5V3_OSTTA</name>
<dbReference type="RefSeq" id="XP_022839906.1">
    <property type="nucleotide sequence ID" value="XM_022982964.1"/>
</dbReference>